<dbReference type="Proteomes" id="UP000323569">
    <property type="component" value="Unassembled WGS sequence"/>
</dbReference>
<feature type="domain" description="DUF4351" evidence="1">
    <location>
        <begin position="269"/>
        <end position="326"/>
    </location>
</feature>
<dbReference type="InterPro" id="IPR010106">
    <property type="entry name" value="RpnA"/>
</dbReference>
<gene>
    <name evidence="2" type="ORF">MiYa_04572</name>
</gene>
<name>A0A5A5R8Z3_MICAE</name>
<dbReference type="PANTHER" id="PTHR35586">
    <property type="entry name" value="SLL1691 PROTEIN"/>
    <property type="match status" value="1"/>
</dbReference>
<dbReference type="AlphaFoldDB" id="A0A5A5R8Z3"/>
<accession>A0A5A5R8Z3</accession>
<dbReference type="InterPro" id="IPR022573">
    <property type="entry name" value="DUF2887"/>
</dbReference>
<comment type="caution">
    <text evidence="2">The sequence shown here is derived from an EMBL/GenBank/DDBJ whole genome shotgun (WGS) entry which is preliminary data.</text>
</comment>
<dbReference type="Pfam" id="PF11103">
    <property type="entry name" value="DUF2887"/>
    <property type="match status" value="1"/>
</dbReference>
<sequence>MSQGRGEETRVSSLFFWGVLWEDRESLLGAIPIIMKRDSIFYRLFQQSPSLLFDLLENPPDNATEYRFDSVAVKEPKFEIDGVFLPPDNDSSGVIYFCEVQFQKDERLYERVFGESFLYFYRQRERFTDWQIVVIYPTRSLEQSNTHPYRALLNCEQVHRIYLNELGEIQQLPLGVALMVLTTVEETQAPEKARYLLARTQEQIADTEASRAIMEMIATIMVYKFTNLSRQEVEAMLGLQLADTRVYREAKEEGRLEGRLEGQLEGRLEGRLEGESALILRLLQRRFGAVDEVLAARIQALEIEQLESLAEALLDFTTLNDLVLWLNRYGL</sequence>
<evidence type="ECO:0000259" key="1">
    <source>
        <dbReference type="Pfam" id="PF14261"/>
    </source>
</evidence>
<dbReference type="Pfam" id="PF14261">
    <property type="entry name" value="DUF4351"/>
    <property type="match status" value="1"/>
</dbReference>
<evidence type="ECO:0000313" key="2">
    <source>
        <dbReference type="EMBL" id="GCA73014.1"/>
    </source>
</evidence>
<protein>
    <recommendedName>
        <fullName evidence="1">DUF4351 domain-containing protein</fullName>
    </recommendedName>
</protein>
<proteinExistence type="predicted"/>
<dbReference type="InterPro" id="IPR025587">
    <property type="entry name" value="DUF4351"/>
</dbReference>
<evidence type="ECO:0000313" key="3">
    <source>
        <dbReference type="Proteomes" id="UP000323569"/>
    </source>
</evidence>
<dbReference type="EMBL" id="BHVO01000171">
    <property type="protein sequence ID" value="GCA73014.1"/>
    <property type="molecule type" value="Genomic_DNA"/>
</dbReference>
<organism evidence="2 3">
    <name type="scientific">Microcystis aeruginosa NIES-2519</name>
    <dbReference type="NCBI Taxonomy" id="2303981"/>
    <lineage>
        <taxon>Bacteria</taxon>
        <taxon>Bacillati</taxon>
        <taxon>Cyanobacteriota</taxon>
        <taxon>Cyanophyceae</taxon>
        <taxon>Oscillatoriophycideae</taxon>
        <taxon>Chroococcales</taxon>
        <taxon>Microcystaceae</taxon>
        <taxon>Microcystis</taxon>
    </lineage>
</organism>
<reference evidence="2 3" key="1">
    <citation type="submission" date="2018-09" db="EMBL/GenBank/DDBJ databases">
        <title>Evolutionary history of phycoerythrin pigmentation in the water bloom-forming cyanobacterium Microcystis aeruginosa.</title>
        <authorList>
            <person name="Tanabe Y."/>
            <person name="Tanabe Y."/>
            <person name="Yamaguchi H."/>
        </authorList>
    </citation>
    <scope>NUCLEOTIDE SEQUENCE [LARGE SCALE GENOMIC DNA]</scope>
    <source>
        <strain evidence="2 3">NIES-2519</strain>
    </source>
</reference>
<dbReference type="NCBIfam" id="TIGR01784">
    <property type="entry name" value="T_den_put_tspse"/>
    <property type="match status" value="1"/>
</dbReference>
<dbReference type="PANTHER" id="PTHR35586:SF2">
    <property type="entry name" value="SLL1542 PROTEIN"/>
    <property type="match status" value="1"/>
</dbReference>